<dbReference type="EMBL" id="SNRX01000013">
    <property type="protein sequence ID" value="KAA6301811.1"/>
    <property type="molecule type" value="Genomic_DNA"/>
</dbReference>
<dbReference type="InterPro" id="IPR026444">
    <property type="entry name" value="Secre_tail"/>
</dbReference>
<name>A0A5M8P079_9BACT</name>
<evidence type="ECO:0000256" key="1">
    <source>
        <dbReference type="SAM" id="SignalP"/>
    </source>
</evidence>
<dbReference type="Gene3D" id="2.115.10.20">
    <property type="entry name" value="Glycosyl hydrolase domain, family 43"/>
    <property type="match status" value="1"/>
</dbReference>
<dbReference type="Proteomes" id="UP000324575">
    <property type="component" value="Unassembled WGS sequence"/>
</dbReference>
<dbReference type="AlphaFoldDB" id="A0A5M8P079"/>
<comment type="caution">
    <text evidence="2">The sequence shown here is derived from an EMBL/GenBank/DDBJ whole genome shotgun (WGS) entry which is preliminary data.</text>
</comment>
<dbReference type="NCBIfam" id="TIGR04183">
    <property type="entry name" value="Por_Secre_tail"/>
    <property type="match status" value="1"/>
</dbReference>
<accession>A0A5M8P079</accession>
<evidence type="ECO:0000313" key="2">
    <source>
        <dbReference type="EMBL" id="KAA6301811.1"/>
    </source>
</evidence>
<dbReference type="PANTHER" id="PTHR22925:SF3">
    <property type="entry name" value="GLYCOSYL HYDROLASE FAMILY PROTEIN 43"/>
    <property type="match status" value="1"/>
</dbReference>
<reference evidence="2 3" key="1">
    <citation type="submission" date="2019-03" db="EMBL/GenBank/DDBJ databases">
        <title>Single cell metagenomics reveals metabolic interactions within the superorganism composed of flagellate Streblomastix strix and complex community of Bacteroidetes bacteria on its surface.</title>
        <authorList>
            <person name="Treitli S.C."/>
            <person name="Kolisko M."/>
            <person name="Husnik F."/>
            <person name="Keeling P."/>
            <person name="Hampl V."/>
        </authorList>
    </citation>
    <scope>NUCLEOTIDE SEQUENCE [LARGE SCALE GENOMIC DNA]</scope>
    <source>
        <strain evidence="2">St1</strain>
    </source>
</reference>
<keyword evidence="1" id="KW-0732">Signal</keyword>
<proteinExistence type="predicted"/>
<dbReference type="SUPFAM" id="SSF75005">
    <property type="entry name" value="Arabinanase/levansucrase/invertase"/>
    <property type="match status" value="1"/>
</dbReference>
<dbReference type="PANTHER" id="PTHR22925">
    <property type="entry name" value="GLYCOSYL HYDROLASE 43 FAMILY MEMBER"/>
    <property type="match status" value="1"/>
</dbReference>
<evidence type="ECO:0000313" key="3">
    <source>
        <dbReference type="Proteomes" id="UP000324575"/>
    </source>
</evidence>
<sequence length="571" mass="64228">MKRIFFYSLFLFACMANGSAYDRITSGVTWNDTNGARISAHGGQVVYSNGAYYWIGENKPGDHSTGVSCYKSTDLYNWQKLALALTPTGTMSDPDKGNDIAQGRNLERPKIMYNDLTNKWVMWIHWENGEHYGEARACVATSDKVEGPYKFINTFRPNGHDSRDQTIFKDTDGKGYHFANIHFSDMNIDLLSDDFLTATETQNNTFAGRKLEAPAIFKVGETYYGVYSLSDGWKPTAGQSGYTNNIMGTWTYYGNFAVDSEKATSYKSQSTCVFKVNGYDNAFVYMGDRWDTGKDATSYYVWLPLSVRTGYPVVKWYAEWKIADIFKDVDRYKRTAAIGSGNTYMLLDITSDRFLSQNTKNGIHIADDDEAINLKYNIIETEKPYVYKIQDAATEKFYESIFGSLRQNAENDKVSQEWLFLLQADGSYKIKSNNEEKYFCINGNSALAGSGLYLSDKAKARAFGVYFDQKTFPDYEVADMYGATYRDEIKVLVKEQTDYLNALAGIDAIRPDAGPATIQVYGISGQLLYTQKNYTGASVIPATIAENLKAGVYLVKRISGTHSSVQKVIVK</sequence>
<dbReference type="Gene3D" id="2.80.10.50">
    <property type="match status" value="1"/>
</dbReference>
<dbReference type="InterPro" id="IPR023296">
    <property type="entry name" value="Glyco_hydro_beta-prop_sf"/>
</dbReference>
<feature type="chain" id="PRO_5024334637" evidence="1">
    <location>
        <begin position="21"/>
        <end position="571"/>
    </location>
</feature>
<organism evidence="2 3">
    <name type="scientific">Candidatus Ordinivivax streblomastigis</name>
    <dbReference type="NCBI Taxonomy" id="2540710"/>
    <lineage>
        <taxon>Bacteria</taxon>
        <taxon>Pseudomonadati</taxon>
        <taxon>Bacteroidota</taxon>
        <taxon>Bacteroidia</taxon>
        <taxon>Bacteroidales</taxon>
        <taxon>Candidatus Ordinivivax</taxon>
    </lineage>
</organism>
<feature type="signal peptide" evidence="1">
    <location>
        <begin position="1"/>
        <end position="20"/>
    </location>
</feature>
<gene>
    <name evidence="2" type="ORF">EZS26_001974</name>
</gene>
<protein>
    <submittedName>
        <fullName evidence="2">Uncharacterized protein</fullName>
    </submittedName>
</protein>